<keyword evidence="4" id="KW-1185">Reference proteome</keyword>
<dbReference type="Pfam" id="PF04471">
    <property type="entry name" value="Mrr_cat"/>
    <property type="match status" value="1"/>
</dbReference>
<dbReference type="Proteomes" id="UP000676325">
    <property type="component" value="Unassembled WGS sequence"/>
</dbReference>
<dbReference type="InterPro" id="IPR007560">
    <property type="entry name" value="Restrct_endonuc_IV_Mrr"/>
</dbReference>
<dbReference type="RefSeq" id="WP_212519084.1">
    <property type="nucleotide sequence ID" value="NZ_JAGSOH010000045.1"/>
</dbReference>
<comment type="caution">
    <text evidence="3">The sequence shown here is derived from an EMBL/GenBank/DDBJ whole genome shotgun (WGS) entry which is preliminary data.</text>
</comment>
<dbReference type="PANTHER" id="PTHR30015">
    <property type="entry name" value="MRR RESTRICTION SYSTEM PROTEIN"/>
    <property type="match status" value="1"/>
</dbReference>
<gene>
    <name evidence="3" type="ORF">KDK95_16625</name>
</gene>
<dbReference type="EMBL" id="JAGSOH010000045">
    <property type="protein sequence ID" value="MBR7827943.1"/>
    <property type="molecule type" value="Genomic_DNA"/>
</dbReference>
<keyword evidence="3" id="KW-0540">Nuclease</keyword>
<organism evidence="3 4">
    <name type="scientific">Actinospica acidithermotolerans</name>
    <dbReference type="NCBI Taxonomy" id="2828514"/>
    <lineage>
        <taxon>Bacteria</taxon>
        <taxon>Bacillati</taxon>
        <taxon>Actinomycetota</taxon>
        <taxon>Actinomycetes</taxon>
        <taxon>Catenulisporales</taxon>
        <taxon>Actinospicaceae</taxon>
        <taxon>Actinospica</taxon>
    </lineage>
</organism>
<sequence>MSAYLESQQRARRAQEAQARQWRRMQLEQARAQRAAERAQAQRSREALQSYQQGREADVAARNRLIEDDLATLRSVLSTAVNAGPFRIYQCKTAFDPPRFNPGPLGMPVVEPKPSDYQVPALTGIMARTPKARAEHEAALARARAAYEADWHRASQLESDRLQKLAAYHSEFQQWVSREQARVEEHNRAMDDVAARYGYGDDDGVLQFFSVVASNDRWPESFPIQRRAAWDAARGELVVAWQLPGMQVVPESSRFRYVKSTDQEKSIDRPAAERRVLYRDLLAQCALRTAYRFFSADYAQRLKSLVFTGFIRAVDPVTGREAEFPLVSVAIQRDALAAVDLRHADPVSCVEEFGGRLAAKPDQLQVIVPHRLPESVRGGQLRDGEGDDIDLLEMDPLEFEKLVATLFKCRGYDVMTTSRSGDSGVDVFAVDRDPLTGGKIAIQVKRYRKTVNPAVVRELYGTVIAHGAAKGILVTTSGFGPDSRSFADELPLKLIDGPELVQLLREQGLPGHIGSVQTC</sequence>
<dbReference type="InterPro" id="IPR052906">
    <property type="entry name" value="Type_IV_Methyl-Rstrct_Enzyme"/>
</dbReference>
<dbReference type="GO" id="GO:0015666">
    <property type="term" value="F:restriction endodeoxyribonuclease activity"/>
    <property type="evidence" value="ECO:0007669"/>
    <property type="project" value="TreeGrafter"/>
</dbReference>
<keyword evidence="3" id="KW-0255">Endonuclease</keyword>
<feature type="region of interest" description="Disordered" evidence="1">
    <location>
        <begin position="1"/>
        <end position="54"/>
    </location>
</feature>
<feature type="domain" description="Restriction endonuclease type IV Mrr" evidence="2">
    <location>
        <begin position="392"/>
        <end position="504"/>
    </location>
</feature>
<reference evidence="3" key="1">
    <citation type="submission" date="2021-04" db="EMBL/GenBank/DDBJ databases">
        <title>Genome based classification of Actinospica acidithermotolerans sp. nov., an actinobacterium isolated from an Indonesian hot spring.</title>
        <authorList>
            <person name="Kusuma A.B."/>
            <person name="Putra K.E."/>
            <person name="Nafisah S."/>
            <person name="Loh J."/>
            <person name="Nouioui I."/>
            <person name="Goodfellow M."/>
        </authorList>
    </citation>
    <scope>NUCLEOTIDE SEQUENCE</scope>
    <source>
        <strain evidence="3">MGRD01-02</strain>
    </source>
</reference>
<dbReference type="InterPro" id="IPR011335">
    <property type="entry name" value="Restrct_endonuc-II-like"/>
</dbReference>
<dbReference type="GO" id="GO:0003677">
    <property type="term" value="F:DNA binding"/>
    <property type="evidence" value="ECO:0007669"/>
    <property type="project" value="InterPro"/>
</dbReference>
<dbReference type="Gene3D" id="3.40.1350.10">
    <property type="match status" value="1"/>
</dbReference>
<dbReference type="AlphaFoldDB" id="A0A941ECI3"/>
<protein>
    <submittedName>
        <fullName evidence="3">Restriction endonuclease</fullName>
        <ecNumber evidence="3">3.1.21.-</ecNumber>
    </submittedName>
</protein>
<evidence type="ECO:0000259" key="2">
    <source>
        <dbReference type="Pfam" id="PF04471"/>
    </source>
</evidence>
<dbReference type="GO" id="GO:0009307">
    <property type="term" value="P:DNA restriction-modification system"/>
    <property type="evidence" value="ECO:0007669"/>
    <property type="project" value="InterPro"/>
</dbReference>
<dbReference type="SUPFAM" id="SSF52980">
    <property type="entry name" value="Restriction endonuclease-like"/>
    <property type="match status" value="1"/>
</dbReference>
<name>A0A941ECI3_9ACTN</name>
<feature type="compositionally biased region" description="Low complexity" evidence="1">
    <location>
        <begin position="27"/>
        <end position="50"/>
    </location>
</feature>
<evidence type="ECO:0000313" key="4">
    <source>
        <dbReference type="Proteomes" id="UP000676325"/>
    </source>
</evidence>
<keyword evidence="3" id="KW-0378">Hydrolase</keyword>
<accession>A0A941ECI3</accession>
<evidence type="ECO:0000256" key="1">
    <source>
        <dbReference type="SAM" id="MobiDB-lite"/>
    </source>
</evidence>
<dbReference type="EC" id="3.1.21.-" evidence="3"/>
<dbReference type="InterPro" id="IPR011856">
    <property type="entry name" value="tRNA_endonuc-like_dom_sf"/>
</dbReference>
<dbReference type="PANTHER" id="PTHR30015:SF7">
    <property type="entry name" value="TYPE IV METHYL-DIRECTED RESTRICTION ENZYME ECOKMRR"/>
    <property type="match status" value="1"/>
</dbReference>
<proteinExistence type="predicted"/>
<evidence type="ECO:0000313" key="3">
    <source>
        <dbReference type="EMBL" id="MBR7827943.1"/>
    </source>
</evidence>